<keyword evidence="10 11" id="KW-0456">Lyase</keyword>
<evidence type="ECO:0000313" key="16">
    <source>
        <dbReference type="Proteomes" id="UP000054558"/>
    </source>
</evidence>
<evidence type="ECO:0000256" key="4">
    <source>
        <dbReference type="ARBA" id="ARBA00022528"/>
    </source>
</evidence>
<evidence type="ECO:0000256" key="7">
    <source>
        <dbReference type="ARBA" id="ARBA00022946"/>
    </source>
</evidence>
<feature type="region of interest" description="Disordered" evidence="12">
    <location>
        <begin position="26"/>
        <end position="60"/>
    </location>
</feature>
<dbReference type="InterPro" id="IPR045865">
    <property type="entry name" value="ACT-like_dom_sf"/>
</dbReference>
<keyword evidence="4 11" id="KW-0150">Chloroplast</keyword>
<keyword evidence="9 11" id="KW-0584">Phenylalanine biosynthesis</keyword>
<keyword evidence="8 11" id="KW-0057">Aromatic amino acid biosynthesis</keyword>
<evidence type="ECO:0000259" key="13">
    <source>
        <dbReference type="PROSITE" id="PS51171"/>
    </source>
</evidence>
<sequence length="434" mass="47648">MEAACISAELCPSSFVFSSPFRDSFAERPLGSSSKSAATEWKLARQRMTPPRAATAVQPRQLSMESIQAWQWRYQGNEDLDGRKDTLRSRSVASTSGGEEAQPASVSQDALEKGAGGPEDQRLQTPAHLPKPLSTNQSNINRTGQLRVAYQGAAGAYSEAAAYDAFPGCEAVPCEQFDAAFQAVELWLVDRAVLPIENSLGGSIHRNYDLLMRHRLYIVGEVNFPVNHCLLALPGVRKEDLKRVLSHPQALAQTEGYLSALGVIREAAADTAGSAQLIAQEGWTDAGAIASRRAGEIYGLDVLAEGVQDEADNVTRFLMLARDQHIPRLGVPYKTSIVFTLEEAPGALFKALAVFSLRDINLTKIESRPQRAKPLQVVQDLRNQTSTKAFQFLFYIDFMASMAEERAQNALRHLQEIAPFLRVLGSYPMDTRPL</sequence>
<dbReference type="FunFam" id="3.40.190.10:FF:000031">
    <property type="entry name" value="Arogenate dehydratase"/>
    <property type="match status" value="1"/>
</dbReference>
<dbReference type="FunFam" id="3.40.190.10:FF:000028">
    <property type="entry name" value="Arogenate dehydratase"/>
    <property type="match status" value="1"/>
</dbReference>
<evidence type="ECO:0000256" key="10">
    <source>
        <dbReference type="ARBA" id="ARBA00023239"/>
    </source>
</evidence>
<dbReference type="CDD" id="cd13631">
    <property type="entry name" value="PBP2_Ct-PDT_like"/>
    <property type="match status" value="1"/>
</dbReference>
<evidence type="ECO:0000313" key="15">
    <source>
        <dbReference type="EMBL" id="GAQ88746.1"/>
    </source>
</evidence>
<reference evidence="15 16" key="1">
    <citation type="journal article" date="2014" name="Nat. Commun.">
        <title>Klebsormidium flaccidum genome reveals primary factors for plant terrestrial adaptation.</title>
        <authorList>
            <person name="Hori K."/>
            <person name="Maruyama F."/>
            <person name="Fujisawa T."/>
            <person name="Togashi T."/>
            <person name="Yamamoto N."/>
            <person name="Seo M."/>
            <person name="Sato S."/>
            <person name="Yamada T."/>
            <person name="Mori H."/>
            <person name="Tajima N."/>
            <person name="Moriyama T."/>
            <person name="Ikeuchi M."/>
            <person name="Watanabe M."/>
            <person name="Wada H."/>
            <person name="Kobayashi K."/>
            <person name="Saito M."/>
            <person name="Masuda T."/>
            <person name="Sasaki-Sekimoto Y."/>
            <person name="Mashiguchi K."/>
            <person name="Awai K."/>
            <person name="Shimojima M."/>
            <person name="Masuda S."/>
            <person name="Iwai M."/>
            <person name="Nobusawa T."/>
            <person name="Narise T."/>
            <person name="Kondo S."/>
            <person name="Saito H."/>
            <person name="Sato R."/>
            <person name="Murakawa M."/>
            <person name="Ihara Y."/>
            <person name="Oshima-Yamada Y."/>
            <person name="Ohtaka K."/>
            <person name="Satoh M."/>
            <person name="Sonobe K."/>
            <person name="Ishii M."/>
            <person name="Ohtani R."/>
            <person name="Kanamori-Sato M."/>
            <person name="Honoki R."/>
            <person name="Miyazaki D."/>
            <person name="Mochizuki H."/>
            <person name="Umetsu J."/>
            <person name="Higashi K."/>
            <person name="Shibata D."/>
            <person name="Kamiya Y."/>
            <person name="Sato N."/>
            <person name="Nakamura Y."/>
            <person name="Tabata S."/>
            <person name="Ida S."/>
            <person name="Kurokawa K."/>
            <person name="Ohta H."/>
        </authorList>
    </citation>
    <scope>NUCLEOTIDE SEQUENCE [LARGE SCALE GENOMIC DNA]</scope>
    <source>
        <strain evidence="15 16">NIES-2285</strain>
    </source>
</reference>
<dbReference type="PROSITE" id="PS51671">
    <property type="entry name" value="ACT"/>
    <property type="match status" value="1"/>
</dbReference>
<dbReference type="CDD" id="cd04905">
    <property type="entry name" value="ACT_CM-PDT"/>
    <property type="match status" value="1"/>
</dbReference>
<evidence type="ECO:0000256" key="1">
    <source>
        <dbReference type="ARBA" id="ARBA00004470"/>
    </source>
</evidence>
<keyword evidence="6 11" id="KW-0934">Plastid</keyword>
<feature type="region of interest" description="Disordered" evidence="12">
    <location>
        <begin position="79"/>
        <end position="140"/>
    </location>
</feature>
<evidence type="ECO:0000256" key="12">
    <source>
        <dbReference type="SAM" id="MobiDB-lite"/>
    </source>
</evidence>
<dbReference type="InterPro" id="IPR001086">
    <property type="entry name" value="Preph_deHydtase"/>
</dbReference>
<comment type="pathway">
    <text evidence="2 11">Amino-acid biosynthesis; L-phenylalanine biosynthesis; L-phenylalanine from L-arogenate: step 1/1.</text>
</comment>
<proteinExistence type="predicted"/>
<dbReference type="PROSITE" id="PS51171">
    <property type="entry name" value="PREPHENATE_DEHYDR_3"/>
    <property type="match status" value="1"/>
</dbReference>
<dbReference type="Pfam" id="PF00800">
    <property type="entry name" value="PDT"/>
    <property type="match status" value="1"/>
</dbReference>
<evidence type="ECO:0000256" key="6">
    <source>
        <dbReference type="ARBA" id="ARBA00022640"/>
    </source>
</evidence>
<dbReference type="AlphaFoldDB" id="A0A1Y1IJ61"/>
<feature type="domain" description="Prephenate dehydratase" evidence="13">
    <location>
        <begin position="147"/>
        <end position="322"/>
    </location>
</feature>
<feature type="domain" description="ACT" evidence="14">
    <location>
        <begin position="336"/>
        <end position="428"/>
    </location>
</feature>
<dbReference type="PROSITE" id="PS00858">
    <property type="entry name" value="PREPHENATE_DEHYDR_2"/>
    <property type="match status" value="1"/>
</dbReference>
<dbReference type="GO" id="GO:0009094">
    <property type="term" value="P:L-phenylalanine biosynthetic process"/>
    <property type="evidence" value="ECO:0000318"/>
    <property type="project" value="GO_Central"/>
</dbReference>
<dbReference type="PROSITE" id="PS00857">
    <property type="entry name" value="PREPHENATE_DEHYDR_1"/>
    <property type="match status" value="1"/>
</dbReference>
<dbReference type="GO" id="GO:0009507">
    <property type="term" value="C:chloroplast"/>
    <property type="evidence" value="ECO:0000318"/>
    <property type="project" value="GO_Central"/>
</dbReference>
<dbReference type="InterPro" id="IPR002912">
    <property type="entry name" value="ACT_dom"/>
</dbReference>
<evidence type="ECO:0000256" key="9">
    <source>
        <dbReference type="ARBA" id="ARBA00023222"/>
    </source>
</evidence>
<dbReference type="PANTHER" id="PTHR21022">
    <property type="entry name" value="PREPHENATE DEHYDRATASE P PROTEIN"/>
    <property type="match status" value="1"/>
</dbReference>
<evidence type="ECO:0000256" key="8">
    <source>
        <dbReference type="ARBA" id="ARBA00023141"/>
    </source>
</evidence>
<dbReference type="GO" id="GO:0009570">
    <property type="term" value="C:chloroplast stroma"/>
    <property type="evidence" value="ECO:0007669"/>
    <property type="project" value="UniProtKB-SubCell"/>
</dbReference>
<dbReference type="OMA" id="WRIPRAM"/>
<gene>
    <name evidence="15" type="ORF">KFL_004560070</name>
</gene>
<evidence type="ECO:0000256" key="11">
    <source>
        <dbReference type="RuleBase" id="RU363004"/>
    </source>
</evidence>
<protein>
    <recommendedName>
        <fullName evidence="3 11">Arogenate dehydratase</fullName>
        <ecNumber evidence="3 11">4.2.1.91</ecNumber>
    </recommendedName>
</protein>
<keyword evidence="7 11" id="KW-0809">Transit peptide</keyword>
<dbReference type="PANTHER" id="PTHR21022:SF19">
    <property type="entry name" value="PREPHENATE DEHYDRATASE-RELATED"/>
    <property type="match status" value="1"/>
</dbReference>
<dbReference type="STRING" id="105231.A0A1Y1IJ61"/>
<dbReference type="GO" id="GO:0047769">
    <property type="term" value="F:arogenate dehydratase activity"/>
    <property type="evidence" value="ECO:0000318"/>
    <property type="project" value="GO_Central"/>
</dbReference>
<dbReference type="EC" id="4.2.1.91" evidence="3 11"/>
<evidence type="ECO:0000256" key="5">
    <source>
        <dbReference type="ARBA" id="ARBA00022605"/>
    </source>
</evidence>
<accession>A0A1Y1IJ61</accession>
<dbReference type="Gene3D" id="3.40.190.10">
    <property type="entry name" value="Periplasmic binding protein-like II"/>
    <property type="match status" value="2"/>
</dbReference>
<organism evidence="15 16">
    <name type="scientific">Klebsormidium nitens</name>
    <name type="common">Green alga</name>
    <name type="synonym">Ulothrix nitens</name>
    <dbReference type="NCBI Taxonomy" id="105231"/>
    <lineage>
        <taxon>Eukaryota</taxon>
        <taxon>Viridiplantae</taxon>
        <taxon>Streptophyta</taxon>
        <taxon>Klebsormidiophyceae</taxon>
        <taxon>Klebsormidiales</taxon>
        <taxon>Klebsormidiaceae</taxon>
        <taxon>Klebsormidium</taxon>
    </lineage>
</organism>
<evidence type="ECO:0000259" key="14">
    <source>
        <dbReference type="PROSITE" id="PS51671"/>
    </source>
</evidence>
<comment type="subcellular location">
    <subcellularLocation>
        <location evidence="1 11">Plastid</location>
        <location evidence="1 11">Chloroplast stroma</location>
    </subcellularLocation>
</comment>
<name>A0A1Y1IJ61_KLENI</name>
<dbReference type="GO" id="GO:0004664">
    <property type="term" value="F:prephenate dehydratase activity"/>
    <property type="evidence" value="ECO:0000318"/>
    <property type="project" value="GO_Central"/>
</dbReference>
<comment type="catalytic activity">
    <reaction evidence="11">
        <text>L-arogenate + H(+) = L-phenylalanine + CO2 + H2O</text>
        <dbReference type="Rhea" id="RHEA:12536"/>
        <dbReference type="ChEBI" id="CHEBI:15377"/>
        <dbReference type="ChEBI" id="CHEBI:15378"/>
        <dbReference type="ChEBI" id="CHEBI:16526"/>
        <dbReference type="ChEBI" id="CHEBI:58095"/>
        <dbReference type="ChEBI" id="CHEBI:58180"/>
        <dbReference type="EC" id="4.2.1.91"/>
    </reaction>
</comment>
<dbReference type="GO" id="GO:0005737">
    <property type="term" value="C:cytoplasm"/>
    <property type="evidence" value="ECO:0000318"/>
    <property type="project" value="GO_Central"/>
</dbReference>
<dbReference type="Gene3D" id="3.30.70.260">
    <property type="match status" value="1"/>
</dbReference>
<comment type="function">
    <text evidence="11">Converts the prephenate produced from the shikimate-chorismate pathway into phenylalanine.</text>
</comment>
<dbReference type="NCBIfam" id="NF008865">
    <property type="entry name" value="PRK11898.1"/>
    <property type="match status" value="1"/>
</dbReference>
<dbReference type="SUPFAM" id="SSF53850">
    <property type="entry name" value="Periplasmic binding protein-like II"/>
    <property type="match status" value="1"/>
</dbReference>
<dbReference type="SUPFAM" id="SSF55021">
    <property type="entry name" value="ACT-like"/>
    <property type="match status" value="1"/>
</dbReference>
<evidence type="ECO:0000256" key="3">
    <source>
        <dbReference type="ARBA" id="ARBA00013259"/>
    </source>
</evidence>
<evidence type="ECO:0000256" key="2">
    <source>
        <dbReference type="ARBA" id="ARBA00004929"/>
    </source>
</evidence>
<dbReference type="InterPro" id="IPR018528">
    <property type="entry name" value="Preph_deHydtase_CS"/>
</dbReference>
<dbReference type="Proteomes" id="UP000054558">
    <property type="component" value="Unassembled WGS sequence"/>
</dbReference>
<dbReference type="OrthoDB" id="2414662at2759"/>
<dbReference type="UniPathway" id="UPA00121">
    <property type="reaction ID" value="UER00344"/>
</dbReference>
<keyword evidence="5 11" id="KW-0028">Amino-acid biosynthesis</keyword>
<keyword evidence="16" id="KW-1185">Reference proteome</keyword>
<dbReference type="EMBL" id="DF237405">
    <property type="protein sequence ID" value="GAQ88746.1"/>
    <property type="molecule type" value="Genomic_DNA"/>
</dbReference>